<proteinExistence type="predicted"/>
<dbReference type="Proteomes" id="UP000095286">
    <property type="component" value="Unplaced"/>
</dbReference>
<evidence type="ECO:0000313" key="1">
    <source>
        <dbReference type="Proteomes" id="UP000095286"/>
    </source>
</evidence>
<dbReference type="WBParaSite" id="RSKR_0000600500.1">
    <property type="protein sequence ID" value="RSKR_0000600500.1"/>
    <property type="gene ID" value="RSKR_0000600500"/>
</dbReference>
<reference evidence="2" key="1">
    <citation type="submission" date="2016-11" db="UniProtKB">
        <authorList>
            <consortium name="WormBaseParasite"/>
        </authorList>
    </citation>
    <scope>IDENTIFICATION</scope>
    <source>
        <strain evidence="2">KR3021</strain>
    </source>
</reference>
<protein>
    <submittedName>
        <fullName evidence="2">Cyclin_C domain-containing protein</fullName>
    </submittedName>
</protein>
<organism evidence="1 2">
    <name type="scientific">Rhabditophanes sp. KR3021</name>
    <dbReference type="NCBI Taxonomy" id="114890"/>
    <lineage>
        <taxon>Eukaryota</taxon>
        <taxon>Metazoa</taxon>
        <taxon>Ecdysozoa</taxon>
        <taxon>Nematoda</taxon>
        <taxon>Chromadorea</taxon>
        <taxon>Rhabditida</taxon>
        <taxon>Tylenchina</taxon>
        <taxon>Panagrolaimomorpha</taxon>
        <taxon>Strongyloidoidea</taxon>
        <taxon>Alloionematidae</taxon>
        <taxon>Rhabditophanes</taxon>
    </lineage>
</organism>
<accession>A0AC35U0K5</accession>
<name>A0AC35U0K5_9BILA</name>
<evidence type="ECO:0000313" key="2">
    <source>
        <dbReference type="WBParaSite" id="RSKR_0000600500.1"/>
    </source>
</evidence>
<sequence length="229" mass="26257">MIIQTIGLNFPNCIPILPNYLIERCGKYLELEKDVVAAANYFASNMIIMLDWVVRLQPKTIAIVALQLALNFKYKSPNLDKRYNYSHFSDELFRCPEDCVKSMVFVNGHKKQKMTDALCTSYLKEVEAIDSSEIAFLDVIETFNGDRRKLIAEKERSEKERLVSQLMGATASKPRLVGNFDPTNQSHENSQNHHKLEKDTQKRESSAFFQPPHKYPRIEAPSPIKQTSG</sequence>